<name>A0A388L8R0_CHABU</name>
<protein>
    <recommendedName>
        <fullName evidence="3">HP domain-containing protein</fullName>
    </recommendedName>
</protein>
<comment type="pathway">
    <text evidence="1">Protein modification; protein ubiquitination.</text>
</comment>
<dbReference type="GO" id="GO:0007010">
    <property type="term" value="P:cytoskeleton organization"/>
    <property type="evidence" value="ECO:0007669"/>
    <property type="project" value="InterPro"/>
</dbReference>
<evidence type="ECO:0000256" key="1">
    <source>
        <dbReference type="ARBA" id="ARBA00004906"/>
    </source>
</evidence>
<dbReference type="OrthoDB" id="6375767at2759"/>
<dbReference type="EMBL" id="BFEA01000300">
    <property type="protein sequence ID" value="GBG78658.1"/>
    <property type="molecule type" value="Genomic_DNA"/>
</dbReference>
<evidence type="ECO:0000256" key="2">
    <source>
        <dbReference type="SAM" id="MobiDB-lite"/>
    </source>
</evidence>
<dbReference type="InterPro" id="IPR036886">
    <property type="entry name" value="Villin_headpiece_dom_sf"/>
</dbReference>
<dbReference type="PROSITE" id="PS51089">
    <property type="entry name" value="HP"/>
    <property type="match status" value="1"/>
</dbReference>
<feature type="domain" description="HP" evidence="3">
    <location>
        <begin position="242"/>
        <end position="306"/>
    </location>
</feature>
<keyword evidence="5" id="KW-1185">Reference proteome</keyword>
<dbReference type="InterPro" id="IPR011333">
    <property type="entry name" value="SKP1/BTB/POZ_sf"/>
</dbReference>
<organism evidence="4 5">
    <name type="scientific">Chara braunii</name>
    <name type="common">Braun's stonewort</name>
    <dbReference type="NCBI Taxonomy" id="69332"/>
    <lineage>
        <taxon>Eukaryota</taxon>
        <taxon>Viridiplantae</taxon>
        <taxon>Streptophyta</taxon>
        <taxon>Charophyceae</taxon>
        <taxon>Charales</taxon>
        <taxon>Characeae</taxon>
        <taxon>Chara</taxon>
    </lineage>
</organism>
<dbReference type="SMART" id="SM00153">
    <property type="entry name" value="VHP"/>
    <property type="match status" value="1"/>
</dbReference>
<evidence type="ECO:0000313" key="5">
    <source>
        <dbReference type="Proteomes" id="UP000265515"/>
    </source>
</evidence>
<dbReference type="Gene3D" id="3.30.710.10">
    <property type="entry name" value="Potassium Channel Kv1.1, Chain A"/>
    <property type="match status" value="1"/>
</dbReference>
<feature type="region of interest" description="Disordered" evidence="2">
    <location>
        <begin position="207"/>
        <end position="238"/>
    </location>
</feature>
<dbReference type="Gramene" id="GBG78658">
    <property type="protein sequence ID" value="GBG78658"/>
    <property type="gene ID" value="CBR_g27884"/>
</dbReference>
<dbReference type="Proteomes" id="UP000265515">
    <property type="component" value="Unassembled WGS sequence"/>
</dbReference>
<proteinExistence type="predicted"/>
<accession>A0A388L8R0</accession>
<dbReference type="InterPro" id="IPR003128">
    <property type="entry name" value="Villin_headpiece"/>
</dbReference>
<dbReference type="Gene3D" id="1.10.950.10">
    <property type="entry name" value="Villin headpiece domain"/>
    <property type="match status" value="1"/>
</dbReference>
<comment type="caution">
    <text evidence="4">The sequence shown here is derived from an EMBL/GenBank/DDBJ whole genome shotgun (WGS) entry which is preliminary data.</text>
</comment>
<evidence type="ECO:0000259" key="3">
    <source>
        <dbReference type="PROSITE" id="PS51089"/>
    </source>
</evidence>
<dbReference type="SUPFAM" id="SSF47050">
    <property type="entry name" value="VHP, Villin headpiece domain"/>
    <property type="match status" value="1"/>
</dbReference>
<dbReference type="Pfam" id="PF02209">
    <property type="entry name" value="VHP"/>
    <property type="match status" value="1"/>
</dbReference>
<feature type="region of interest" description="Disordered" evidence="2">
    <location>
        <begin position="147"/>
        <end position="189"/>
    </location>
</feature>
<dbReference type="AlphaFoldDB" id="A0A388L8R0"/>
<sequence>MSSSSESPWQSAAQSKLARMMKEKEEEYEYCGDVKELIQSRRRGVNQAPKVVVPSCQVLCERVLIKSISLHSVVPLLEFARRFSASTLEEACVKFITASYRTVSKLHAADILKEALGAQIFDWLEAETREMEVGMKRLKVRGKVKDRPLPAGFPSGADRQERHGGAVEGRGAECSTSDPAVSAPSHSGAEAGGACCYEASGVQAREKEGAAEADARQPSQQEKLEEQQQQNCASTGELPASGKPLKVYPYEWLLRGIQWPPDVDPAHREEHLSEKDFVRAFGVSWERFASWPVWRQRLIKQRVSLF</sequence>
<dbReference type="GO" id="GO:0003779">
    <property type="term" value="F:actin binding"/>
    <property type="evidence" value="ECO:0007669"/>
    <property type="project" value="InterPro"/>
</dbReference>
<dbReference type="STRING" id="69332.A0A388L8R0"/>
<gene>
    <name evidence="4" type="ORF">CBR_g27884</name>
</gene>
<reference evidence="4 5" key="1">
    <citation type="journal article" date="2018" name="Cell">
        <title>The Chara Genome: Secondary Complexity and Implications for Plant Terrestrialization.</title>
        <authorList>
            <person name="Nishiyama T."/>
            <person name="Sakayama H."/>
            <person name="Vries J.D."/>
            <person name="Buschmann H."/>
            <person name="Saint-Marcoux D."/>
            <person name="Ullrich K.K."/>
            <person name="Haas F.B."/>
            <person name="Vanderstraeten L."/>
            <person name="Becker D."/>
            <person name="Lang D."/>
            <person name="Vosolsobe S."/>
            <person name="Rombauts S."/>
            <person name="Wilhelmsson P.K.I."/>
            <person name="Janitza P."/>
            <person name="Kern R."/>
            <person name="Heyl A."/>
            <person name="Rumpler F."/>
            <person name="Villalobos L.I.A.C."/>
            <person name="Clay J.M."/>
            <person name="Skokan R."/>
            <person name="Toyoda A."/>
            <person name="Suzuki Y."/>
            <person name="Kagoshima H."/>
            <person name="Schijlen E."/>
            <person name="Tajeshwar N."/>
            <person name="Catarino B."/>
            <person name="Hetherington A.J."/>
            <person name="Saltykova A."/>
            <person name="Bonnot C."/>
            <person name="Breuninger H."/>
            <person name="Symeonidi A."/>
            <person name="Radhakrishnan G.V."/>
            <person name="Van Nieuwerburgh F."/>
            <person name="Deforce D."/>
            <person name="Chang C."/>
            <person name="Karol K.G."/>
            <person name="Hedrich R."/>
            <person name="Ulvskov P."/>
            <person name="Glockner G."/>
            <person name="Delwiche C.F."/>
            <person name="Petrasek J."/>
            <person name="Van de Peer Y."/>
            <person name="Friml J."/>
            <person name="Beilby M."/>
            <person name="Dolan L."/>
            <person name="Kohara Y."/>
            <person name="Sugano S."/>
            <person name="Fujiyama A."/>
            <person name="Delaux P.-M."/>
            <person name="Quint M."/>
            <person name="TheiBen G."/>
            <person name="Hagemann M."/>
            <person name="Harholt J."/>
            <person name="Dunand C."/>
            <person name="Zachgo S."/>
            <person name="Langdale J."/>
            <person name="Maumus F."/>
            <person name="Straeten D.V.D."/>
            <person name="Gould S.B."/>
            <person name="Rensing S.A."/>
        </authorList>
    </citation>
    <scope>NUCLEOTIDE SEQUENCE [LARGE SCALE GENOMIC DNA]</scope>
    <source>
        <strain evidence="4 5">S276</strain>
    </source>
</reference>
<evidence type="ECO:0000313" key="4">
    <source>
        <dbReference type="EMBL" id="GBG78658.1"/>
    </source>
</evidence>